<keyword evidence="5 7" id="KW-0028">Amino-acid biosynthesis</keyword>
<dbReference type="InterPro" id="IPR009049">
    <property type="entry name" value="Argininosuccinate_lyase"/>
</dbReference>
<dbReference type="FunFam" id="1.10.275.10:FF:000002">
    <property type="entry name" value="Argininosuccinate lyase"/>
    <property type="match status" value="1"/>
</dbReference>
<comment type="subcellular location">
    <subcellularLocation>
        <location evidence="7">Cytoplasm</location>
    </subcellularLocation>
</comment>
<dbReference type="Pfam" id="PF00206">
    <property type="entry name" value="Lyase_1"/>
    <property type="match status" value="1"/>
</dbReference>
<dbReference type="STRING" id="690417.IC63_13180"/>
<dbReference type="PANTHER" id="PTHR43814">
    <property type="entry name" value="ARGININOSUCCINATE LYASE"/>
    <property type="match status" value="1"/>
</dbReference>
<evidence type="ECO:0000256" key="2">
    <source>
        <dbReference type="ARBA" id="ARBA00004941"/>
    </source>
</evidence>
<evidence type="ECO:0000256" key="3">
    <source>
        <dbReference type="ARBA" id="ARBA00012338"/>
    </source>
</evidence>
<comment type="similarity">
    <text evidence="7">Belongs to the lyase 1 family. Argininosuccinate lyase subfamily.</text>
</comment>
<dbReference type="SUPFAM" id="SSF48557">
    <property type="entry name" value="L-aspartase-like"/>
    <property type="match status" value="1"/>
</dbReference>
<evidence type="ECO:0000256" key="6">
    <source>
        <dbReference type="ARBA" id="ARBA00023239"/>
    </source>
</evidence>
<dbReference type="Gene3D" id="1.20.200.10">
    <property type="entry name" value="Fumarase/aspartase (Central domain)"/>
    <property type="match status" value="1"/>
</dbReference>
<dbReference type="PROSITE" id="PS00163">
    <property type="entry name" value="FUMARATE_LYASES"/>
    <property type="match status" value="1"/>
</dbReference>
<comment type="pathway">
    <text evidence="2 7">Amino-acid biosynthesis; L-arginine biosynthesis; L-arginine from L-ornithine and carbamoyl phosphate: step 3/3.</text>
</comment>
<evidence type="ECO:0000256" key="1">
    <source>
        <dbReference type="ARBA" id="ARBA00000985"/>
    </source>
</evidence>
<dbReference type="RefSeq" id="WP_036720934.1">
    <property type="nucleotide sequence ID" value="NZ_JRKS01000050.1"/>
</dbReference>
<dbReference type="CDD" id="cd01359">
    <property type="entry name" value="Argininosuccinate_lyase"/>
    <property type="match status" value="1"/>
</dbReference>
<keyword evidence="11" id="KW-1185">Reference proteome</keyword>
<name>A0A099EZZ9_9RHOB</name>
<dbReference type="Proteomes" id="UP000029917">
    <property type="component" value="Unassembled WGS sequence"/>
</dbReference>
<gene>
    <name evidence="7" type="primary">argH</name>
    <name evidence="10" type="ORF">IC63_13180</name>
</gene>
<evidence type="ECO:0000256" key="5">
    <source>
        <dbReference type="ARBA" id="ARBA00022605"/>
    </source>
</evidence>
<sequence>MTDTPETSPTANSMWGGRFAAGPDAIMEAINASIGFDQRMSAQDIRGSRAHAAMLAAQGIISPSDAEAIREGLLTVLSEIEGGRFTFSTALEDIHMNVEARLKELIGEPAGRLHTARSRNDQVATDFRLWVRDQCDAAVQGLRALIGALLAQAEAGADWVMPGFTHLQTAQPVTWGHHMMAYVEMLGRDIGRFTDARARMNECPLGAAALAGTGFPIDRHATAQALGFDRPTANSLDAVSDRDFALEFLSASAICATHLSRLAEELVIWSSAQFRFVAMSDKWSTGSSIMPQKRNPDAAELIRAKIGRILGAAVALFTVMKGLPLAYSKDMQEDKEQVFDAADTLMLALAAMTGMMSDLTVNRDRLEVAASSGFSTATDLADWLVREAGLPFRDAHHATGALVAAAERRGVDLPDLTLAEMQAVNSAITQQVYAVLGVHNSVASRQSYGGTAPDQVRAQIARWKGAMEGWR</sequence>
<dbReference type="Gene3D" id="1.10.40.30">
    <property type="entry name" value="Fumarase/aspartase (C-terminal domain)"/>
    <property type="match status" value="1"/>
</dbReference>
<dbReference type="Pfam" id="PF14698">
    <property type="entry name" value="ASL_C2"/>
    <property type="match status" value="1"/>
</dbReference>
<comment type="caution">
    <text evidence="10">The sequence shown here is derived from an EMBL/GenBank/DDBJ whole genome shotgun (WGS) entry which is preliminary data.</text>
</comment>
<dbReference type="FunFam" id="1.10.40.30:FF:000001">
    <property type="entry name" value="Argininosuccinate lyase"/>
    <property type="match status" value="1"/>
</dbReference>
<keyword evidence="6 7" id="KW-0456">Lyase</keyword>
<organism evidence="10 11">
    <name type="scientific">Paracoccus sphaerophysae</name>
    <dbReference type="NCBI Taxonomy" id="690417"/>
    <lineage>
        <taxon>Bacteria</taxon>
        <taxon>Pseudomonadati</taxon>
        <taxon>Pseudomonadota</taxon>
        <taxon>Alphaproteobacteria</taxon>
        <taxon>Rhodobacterales</taxon>
        <taxon>Paracoccaceae</taxon>
        <taxon>Paracoccus</taxon>
    </lineage>
</organism>
<dbReference type="InterPro" id="IPR022761">
    <property type="entry name" value="Fumarate_lyase_N"/>
</dbReference>
<evidence type="ECO:0000259" key="8">
    <source>
        <dbReference type="Pfam" id="PF00206"/>
    </source>
</evidence>
<proteinExistence type="inferred from homology"/>
<evidence type="ECO:0000259" key="9">
    <source>
        <dbReference type="Pfam" id="PF14698"/>
    </source>
</evidence>
<keyword evidence="4 7" id="KW-0055">Arginine biosynthesis</keyword>
<dbReference type="Gene3D" id="1.10.275.10">
    <property type="entry name" value="Fumarase/aspartase (N-terminal domain)"/>
    <property type="match status" value="1"/>
</dbReference>
<dbReference type="HAMAP" id="MF_00006">
    <property type="entry name" value="Arg_succ_lyase"/>
    <property type="match status" value="1"/>
</dbReference>
<feature type="domain" description="Argininosuccinate lyase C-terminal" evidence="9">
    <location>
        <begin position="374"/>
        <end position="443"/>
    </location>
</feature>
<reference evidence="10 11" key="2">
    <citation type="submission" date="2014-10" db="EMBL/GenBank/DDBJ databases">
        <title>Paracoccus sanguinis sp. nov., isolated from clinical specimens of New York State patients.</title>
        <authorList>
            <person name="Mingle L.A."/>
            <person name="Cole J.A."/>
            <person name="Lapierre P."/>
            <person name="Musser K.A."/>
        </authorList>
    </citation>
    <scope>NUCLEOTIDE SEQUENCE [LARGE SCALE GENOMIC DNA]</scope>
    <source>
        <strain evidence="10 11">HAMBI 3106</strain>
    </source>
</reference>
<dbReference type="InterPro" id="IPR024083">
    <property type="entry name" value="Fumarase/histidase_N"/>
</dbReference>
<evidence type="ECO:0000256" key="7">
    <source>
        <dbReference type="HAMAP-Rule" id="MF_00006"/>
    </source>
</evidence>
<dbReference type="InterPro" id="IPR008948">
    <property type="entry name" value="L-Aspartase-like"/>
</dbReference>
<dbReference type="AlphaFoldDB" id="A0A099EZZ9"/>
<dbReference type="EMBL" id="JRKS01000050">
    <property type="protein sequence ID" value="KGJ03563.1"/>
    <property type="molecule type" value="Genomic_DNA"/>
</dbReference>
<dbReference type="PRINTS" id="PR00145">
    <property type="entry name" value="ARGSUCLYASE"/>
</dbReference>
<dbReference type="GO" id="GO:0004056">
    <property type="term" value="F:argininosuccinate lyase activity"/>
    <property type="evidence" value="ECO:0007669"/>
    <property type="project" value="UniProtKB-UniRule"/>
</dbReference>
<dbReference type="FunFam" id="1.20.200.10:FF:000015">
    <property type="entry name" value="argininosuccinate lyase isoform X2"/>
    <property type="match status" value="1"/>
</dbReference>
<keyword evidence="7" id="KW-0963">Cytoplasm</keyword>
<feature type="domain" description="Fumarate lyase N-terminal" evidence="8">
    <location>
        <begin position="17"/>
        <end position="311"/>
    </location>
</feature>
<evidence type="ECO:0000256" key="4">
    <source>
        <dbReference type="ARBA" id="ARBA00022571"/>
    </source>
</evidence>
<dbReference type="InterPro" id="IPR000362">
    <property type="entry name" value="Fumarate_lyase_fam"/>
</dbReference>
<dbReference type="NCBIfam" id="TIGR00838">
    <property type="entry name" value="argH"/>
    <property type="match status" value="1"/>
</dbReference>
<reference evidence="10 11" key="1">
    <citation type="submission" date="2014-09" db="EMBL/GenBank/DDBJ databases">
        <authorList>
            <person name="McGinnis J.M."/>
            <person name="Wolfgang W.J."/>
        </authorList>
    </citation>
    <scope>NUCLEOTIDE SEQUENCE [LARGE SCALE GENOMIC DNA]</scope>
    <source>
        <strain evidence="10 11">HAMBI 3106</strain>
    </source>
</reference>
<dbReference type="GO" id="GO:0042450">
    <property type="term" value="P:L-arginine biosynthetic process via ornithine"/>
    <property type="evidence" value="ECO:0007669"/>
    <property type="project" value="UniProtKB-UniRule"/>
</dbReference>
<dbReference type="InterPro" id="IPR029419">
    <property type="entry name" value="Arg_succ_lyase_C"/>
</dbReference>
<dbReference type="OrthoDB" id="9769623at2"/>
<dbReference type="EC" id="4.3.2.1" evidence="3 7"/>
<accession>A0A099EZZ9</accession>
<comment type="catalytic activity">
    <reaction evidence="1 7">
        <text>2-(N(omega)-L-arginino)succinate = fumarate + L-arginine</text>
        <dbReference type="Rhea" id="RHEA:24020"/>
        <dbReference type="ChEBI" id="CHEBI:29806"/>
        <dbReference type="ChEBI" id="CHEBI:32682"/>
        <dbReference type="ChEBI" id="CHEBI:57472"/>
        <dbReference type="EC" id="4.3.2.1"/>
    </reaction>
</comment>
<dbReference type="UniPathway" id="UPA00068">
    <property type="reaction ID" value="UER00114"/>
</dbReference>
<protein>
    <recommendedName>
        <fullName evidence="3 7">Argininosuccinate lyase</fullName>
        <shortName evidence="7">ASAL</shortName>
        <ecNumber evidence="3 7">4.3.2.1</ecNumber>
    </recommendedName>
    <alternativeName>
        <fullName evidence="7">Arginosuccinase</fullName>
    </alternativeName>
</protein>
<dbReference type="PANTHER" id="PTHR43814:SF1">
    <property type="entry name" value="ARGININOSUCCINATE LYASE"/>
    <property type="match status" value="1"/>
</dbReference>
<dbReference type="InterPro" id="IPR020557">
    <property type="entry name" value="Fumarate_lyase_CS"/>
</dbReference>
<dbReference type="PRINTS" id="PR00149">
    <property type="entry name" value="FUMRATELYASE"/>
</dbReference>
<dbReference type="GO" id="GO:0005829">
    <property type="term" value="C:cytosol"/>
    <property type="evidence" value="ECO:0007669"/>
    <property type="project" value="TreeGrafter"/>
</dbReference>
<evidence type="ECO:0000313" key="10">
    <source>
        <dbReference type="EMBL" id="KGJ03563.1"/>
    </source>
</evidence>
<evidence type="ECO:0000313" key="11">
    <source>
        <dbReference type="Proteomes" id="UP000029917"/>
    </source>
</evidence>